<evidence type="ECO:0000313" key="7">
    <source>
        <dbReference type="EMBL" id="MBB5938204.1"/>
    </source>
</evidence>
<dbReference type="RefSeq" id="WP_184575790.1">
    <property type="nucleotide sequence ID" value="NZ_JACHJL010000015.1"/>
</dbReference>
<dbReference type="PANTHER" id="PTHR43384:SF6">
    <property type="entry name" value="SEPTUM SITE-DETERMINING PROTEIN MIND HOMOLOG, CHLOROPLASTIC"/>
    <property type="match status" value="1"/>
</dbReference>
<feature type="region of interest" description="Disordered" evidence="4">
    <location>
        <begin position="391"/>
        <end position="510"/>
    </location>
</feature>
<organism evidence="7 8">
    <name type="scientific">Streptomyces zagrosensis</name>
    <dbReference type="NCBI Taxonomy" id="1042984"/>
    <lineage>
        <taxon>Bacteria</taxon>
        <taxon>Bacillati</taxon>
        <taxon>Actinomycetota</taxon>
        <taxon>Actinomycetes</taxon>
        <taxon>Kitasatosporales</taxon>
        <taxon>Streptomycetaceae</taxon>
        <taxon>Streptomyces</taxon>
    </lineage>
</organism>
<feature type="domain" description="Response regulatory" evidence="6">
    <location>
        <begin position="4"/>
        <end position="127"/>
    </location>
</feature>
<comment type="caution">
    <text evidence="3">Lacks conserved residue(s) required for the propagation of feature annotation.</text>
</comment>
<sequence>MTIRILPTVGDVDLARSLSGLLSQLPGVEPFPALGDSTALLDTLATLAGASIEELPEVVLVYERIGPLPALEVVREIALRFPAVGVVLVTADAGPALYSAAMDAGARGICALPPSYDELATRTQAAAQWAMGVRRHLGGASAALTPGPGGRLVAVAGAKGGVGTTLTAVQLALAARAAGQGVVLVDMDLQAGDVASYLDVQFRRSIADLAQISDITPRVLQEAVFPHPSGLGLLLAPGEGERGEEVTDLVSRQAIAALRARYDLVIIDCGTQMSAANTVAIETADLALLITTPDVVTVRAAKRMVRLWDRLQIRKAEETTTVVNRYTRSGEIQPSLVERATGTKTARTTVPAAYKELQPAIDSGRMQDLDSKSTIRQALWALAGEIGLIEGSPAAAGPPQRGGRGSHADRSVSGLRRRRALGGGSGTGGRAGADTSTGQPSGGAGGHGTGGYGTGGRAGLGPGGAEGAGGGVGHIGPPGSPQQGGGDPGGTGPDALTQVPTSRFRKRGGGDRGQVTIEFLGMVPLILIVLVVLWQCVLIGYTYSLAGNSADRGARAATATDTGGAAACEEAALQDLPDAWRGDASISCPTAGGVVRATVRIKVPVLFPGAGDFPWTVTGTAGAAEEE</sequence>
<dbReference type="EMBL" id="JACHJL010000015">
    <property type="protein sequence ID" value="MBB5938204.1"/>
    <property type="molecule type" value="Genomic_DNA"/>
</dbReference>
<feature type="transmembrane region" description="Helical" evidence="5">
    <location>
        <begin position="519"/>
        <end position="543"/>
    </location>
</feature>
<accession>A0A7W9V1W6</accession>
<dbReference type="Gene3D" id="3.40.50.2300">
    <property type="match status" value="1"/>
</dbReference>
<dbReference type="InterPro" id="IPR001789">
    <property type="entry name" value="Sig_transdc_resp-reg_receiver"/>
</dbReference>
<evidence type="ECO:0000313" key="8">
    <source>
        <dbReference type="Proteomes" id="UP000588098"/>
    </source>
</evidence>
<evidence type="ECO:0000259" key="6">
    <source>
        <dbReference type="PROSITE" id="PS50110"/>
    </source>
</evidence>
<dbReference type="AlphaFoldDB" id="A0A7W9V1W6"/>
<keyword evidence="1" id="KW-0547">Nucleotide-binding</keyword>
<dbReference type="InterPro" id="IPR050625">
    <property type="entry name" value="ParA/MinD_ATPase"/>
</dbReference>
<name>A0A7W9V1W6_9ACTN</name>
<feature type="compositionally biased region" description="Gly residues" evidence="4">
    <location>
        <begin position="421"/>
        <end position="431"/>
    </location>
</feature>
<keyword evidence="2" id="KW-0067">ATP-binding</keyword>
<evidence type="ECO:0000256" key="1">
    <source>
        <dbReference type="ARBA" id="ARBA00022741"/>
    </source>
</evidence>
<dbReference type="InterPro" id="IPR011006">
    <property type="entry name" value="CheY-like_superfamily"/>
</dbReference>
<dbReference type="PROSITE" id="PS50110">
    <property type="entry name" value="RESPONSE_REGULATORY"/>
    <property type="match status" value="1"/>
</dbReference>
<reference evidence="7 8" key="1">
    <citation type="submission" date="2020-08" db="EMBL/GenBank/DDBJ databases">
        <title>Genomic Encyclopedia of Type Strains, Phase III (KMG-III): the genomes of soil and plant-associated and newly described type strains.</title>
        <authorList>
            <person name="Whitman W."/>
        </authorList>
    </citation>
    <scope>NUCLEOTIDE SEQUENCE [LARGE SCALE GENOMIC DNA]</scope>
    <source>
        <strain evidence="7 8">CECT 8305</strain>
    </source>
</reference>
<gene>
    <name evidence="7" type="ORF">FHS42_005292</name>
</gene>
<dbReference type="SUPFAM" id="SSF52540">
    <property type="entry name" value="P-loop containing nucleoside triphosphate hydrolases"/>
    <property type="match status" value="1"/>
</dbReference>
<dbReference type="Gene3D" id="3.40.50.300">
    <property type="entry name" value="P-loop containing nucleotide triphosphate hydrolases"/>
    <property type="match status" value="1"/>
</dbReference>
<evidence type="ECO:0000256" key="3">
    <source>
        <dbReference type="PROSITE-ProRule" id="PRU00169"/>
    </source>
</evidence>
<keyword evidence="5" id="KW-0472">Membrane</keyword>
<dbReference type="InterPro" id="IPR025669">
    <property type="entry name" value="AAA_dom"/>
</dbReference>
<dbReference type="GO" id="GO:0000160">
    <property type="term" value="P:phosphorelay signal transduction system"/>
    <property type="evidence" value="ECO:0007669"/>
    <property type="project" value="InterPro"/>
</dbReference>
<proteinExistence type="predicted"/>
<keyword evidence="5" id="KW-0812">Transmembrane</keyword>
<dbReference type="PANTHER" id="PTHR43384">
    <property type="entry name" value="SEPTUM SITE-DETERMINING PROTEIN MIND HOMOLOG, CHLOROPLASTIC-RELATED"/>
    <property type="match status" value="1"/>
</dbReference>
<keyword evidence="8" id="KW-1185">Reference proteome</keyword>
<dbReference type="Proteomes" id="UP000588098">
    <property type="component" value="Unassembled WGS sequence"/>
</dbReference>
<dbReference type="GO" id="GO:0009898">
    <property type="term" value="C:cytoplasmic side of plasma membrane"/>
    <property type="evidence" value="ECO:0007669"/>
    <property type="project" value="TreeGrafter"/>
</dbReference>
<protein>
    <submittedName>
        <fullName evidence="7">Pilus assembly protein CpaE</fullName>
    </submittedName>
</protein>
<dbReference type="SUPFAM" id="SSF52172">
    <property type="entry name" value="CheY-like"/>
    <property type="match status" value="1"/>
</dbReference>
<evidence type="ECO:0000256" key="5">
    <source>
        <dbReference type="SAM" id="Phobius"/>
    </source>
</evidence>
<dbReference type="GO" id="GO:0016887">
    <property type="term" value="F:ATP hydrolysis activity"/>
    <property type="evidence" value="ECO:0007669"/>
    <property type="project" value="TreeGrafter"/>
</dbReference>
<dbReference type="GO" id="GO:0005524">
    <property type="term" value="F:ATP binding"/>
    <property type="evidence" value="ECO:0007669"/>
    <property type="project" value="UniProtKB-KW"/>
</dbReference>
<feature type="compositionally biased region" description="Gly residues" evidence="4">
    <location>
        <begin position="440"/>
        <end position="492"/>
    </location>
</feature>
<dbReference type="Pfam" id="PF13614">
    <property type="entry name" value="AAA_31"/>
    <property type="match status" value="1"/>
</dbReference>
<dbReference type="GO" id="GO:0051782">
    <property type="term" value="P:negative regulation of cell division"/>
    <property type="evidence" value="ECO:0007669"/>
    <property type="project" value="TreeGrafter"/>
</dbReference>
<comment type="caution">
    <text evidence="7">The sequence shown here is derived from an EMBL/GenBank/DDBJ whole genome shotgun (WGS) entry which is preliminary data.</text>
</comment>
<dbReference type="GO" id="GO:0005829">
    <property type="term" value="C:cytosol"/>
    <property type="evidence" value="ECO:0007669"/>
    <property type="project" value="TreeGrafter"/>
</dbReference>
<keyword evidence="5" id="KW-1133">Transmembrane helix</keyword>
<evidence type="ECO:0000256" key="2">
    <source>
        <dbReference type="ARBA" id="ARBA00022840"/>
    </source>
</evidence>
<dbReference type="InterPro" id="IPR027417">
    <property type="entry name" value="P-loop_NTPase"/>
</dbReference>
<evidence type="ECO:0000256" key="4">
    <source>
        <dbReference type="SAM" id="MobiDB-lite"/>
    </source>
</evidence>